<gene>
    <name evidence="1" type="ORF">F964_03856</name>
</gene>
<sequence>MGSLMLKTSVKNKLEQLKLKGFLRTEETSLNQMIEQGTSFVDMLDFCLDADVLIAELSDYFQVQNFVILLLGWGILTMP</sequence>
<organism evidence="1 2">
    <name type="scientific">Acinetobacter guillouiae NIPH 991</name>
    <dbReference type="NCBI Taxonomy" id="1217656"/>
    <lineage>
        <taxon>Bacteria</taxon>
        <taxon>Pseudomonadati</taxon>
        <taxon>Pseudomonadota</taxon>
        <taxon>Gammaproteobacteria</taxon>
        <taxon>Moraxellales</taxon>
        <taxon>Moraxellaceae</taxon>
        <taxon>Acinetobacter</taxon>
    </lineage>
</organism>
<proteinExistence type="predicted"/>
<dbReference type="HOGENOM" id="CLU_2598052_0_0_6"/>
<keyword evidence="2" id="KW-1185">Reference proteome</keyword>
<dbReference type="EMBL" id="APPJ01000014">
    <property type="protein sequence ID" value="ENV15134.1"/>
    <property type="molecule type" value="Genomic_DNA"/>
</dbReference>
<name>N8Y1D1_ACIGI</name>
<comment type="caution">
    <text evidence="1">The sequence shown here is derived from an EMBL/GenBank/DDBJ whole genome shotgun (WGS) entry which is preliminary data.</text>
</comment>
<protein>
    <submittedName>
        <fullName evidence="1">Uncharacterized protein</fullName>
    </submittedName>
</protein>
<dbReference type="AlphaFoldDB" id="N8Y1D1"/>
<dbReference type="Proteomes" id="UP000013148">
    <property type="component" value="Unassembled WGS sequence"/>
</dbReference>
<evidence type="ECO:0000313" key="2">
    <source>
        <dbReference type="Proteomes" id="UP000013148"/>
    </source>
</evidence>
<reference evidence="1 2" key="1">
    <citation type="submission" date="2013-02" db="EMBL/GenBank/DDBJ databases">
        <title>The Genome Sequence of Acinetobacter guillouiae NIPH 991.</title>
        <authorList>
            <consortium name="The Broad Institute Genome Sequencing Platform"/>
            <consortium name="The Broad Institute Genome Sequencing Center for Infectious Disease"/>
            <person name="Cerqueira G."/>
            <person name="Feldgarden M."/>
            <person name="Courvalin P."/>
            <person name="Perichon B."/>
            <person name="Grillot-Courvalin C."/>
            <person name="Clermont D."/>
            <person name="Rocha E."/>
            <person name="Yoon E.-J."/>
            <person name="Nemec A."/>
            <person name="Walker B."/>
            <person name="Young S.K."/>
            <person name="Zeng Q."/>
            <person name="Gargeya S."/>
            <person name="Fitzgerald M."/>
            <person name="Haas B."/>
            <person name="Abouelleil A."/>
            <person name="Alvarado L."/>
            <person name="Arachchi H.M."/>
            <person name="Berlin A.M."/>
            <person name="Chapman S.B."/>
            <person name="Dewar J."/>
            <person name="Goldberg J."/>
            <person name="Griggs A."/>
            <person name="Gujja S."/>
            <person name="Hansen M."/>
            <person name="Howarth C."/>
            <person name="Imamovic A."/>
            <person name="Larimer J."/>
            <person name="McCowan C."/>
            <person name="Murphy C."/>
            <person name="Neiman D."/>
            <person name="Pearson M."/>
            <person name="Priest M."/>
            <person name="Roberts A."/>
            <person name="Saif S."/>
            <person name="Shea T."/>
            <person name="Sisk P."/>
            <person name="Sykes S."/>
            <person name="Wortman J."/>
            <person name="Nusbaum C."/>
            <person name="Birren B."/>
        </authorList>
    </citation>
    <scope>NUCLEOTIDE SEQUENCE [LARGE SCALE GENOMIC DNA]</scope>
    <source>
        <strain evidence="1 2">NIPH 991</strain>
    </source>
</reference>
<accession>N8Y1D1</accession>
<evidence type="ECO:0000313" key="1">
    <source>
        <dbReference type="EMBL" id="ENV15134.1"/>
    </source>
</evidence>